<protein>
    <recommendedName>
        <fullName evidence="2">DNA-binding phage zinc finger domain-containing protein</fullName>
    </recommendedName>
</protein>
<dbReference type="Proteomes" id="UP001526201">
    <property type="component" value="Unassembled WGS sequence"/>
</dbReference>
<dbReference type="RefSeq" id="WP_264071985.1">
    <property type="nucleotide sequence ID" value="NZ_JACKTY010000051.1"/>
</dbReference>
<proteinExistence type="predicted"/>
<dbReference type="InterPro" id="IPR056911">
    <property type="entry name" value="Phage_Znf_bind_put"/>
</dbReference>
<evidence type="ECO:0000313" key="4">
    <source>
        <dbReference type="Proteomes" id="UP001526201"/>
    </source>
</evidence>
<feature type="domain" description="DNA-binding phage zinc finger" evidence="2">
    <location>
        <begin position="25"/>
        <end position="89"/>
    </location>
</feature>
<reference evidence="3 4" key="1">
    <citation type="journal article" date="2022" name="BMC Genomics">
        <title>Comparative genome analysis of mycobacteria focusing on tRNA and non-coding RNA.</title>
        <authorList>
            <person name="Behra P.R.K."/>
            <person name="Pettersson B.M.F."/>
            <person name="Ramesh M."/>
            <person name="Das S."/>
            <person name="Dasgupta S."/>
            <person name="Kirsebom L.A."/>
        </authorList>
    </citation>
    <scope>NUCLEOTIDE SEQUENCE [LARGE SCALE GENOMIC DNA]</scope>
    <source>
        <strain evidence="3 4">DSM 44078</strain>
    </source>
</reference>
<keyword evidence="4" id="KW-1185">Reference proteome</keyword>
<evidence type="ECO:0000259" key="2">
    <source>
        <dbReference type="Pfam" id="PF24623"/>
    </source>
</evidence>
<gene>
    <name evidence="3" type="ORF">H7J73_32290</name>
</gene>
<dbReference type="Pfam" id="PF24623">
    <property type="entry name" value="Phage_zn_bind_8"/>
    <property type="match status" value="1"/>
</dbReference>
<accession>A0ABT3CME7</accession>
<sequence length="93" mass="10286">MRDDPQDLDYARGQQWHARQAHARSEWQRMRDQAVTVPCPIPPLGCGMPAGAACVTRTPGEPPKLLTRFPAHSARTALAKKLADQQRKEASNA</sequence>
<comment type="caution">
    <text evidence="3">The sequence shown here is derived from an EMBL/GenBank/DDBJ whole genome shotgun (WGS) entry which is preliminary data.</text>
</comment>
<evidence type="ECO:0000313" key="3">
    <source>
        <dbReference type="EMBL" id="MCV7230698.1"/>
    </source>
</evidence>
<evidence type="ECO:0000256" key="1">
    <source>
        <dbReference type="SAM" id="MobiDB-lite"/>
    </source>
</evidence>
<name>A0ABT3CME7_9MYCO</name>
<organism evidence="3 4">
    <name type="scientific">Mycolicibacterium komossense</name>
    <dbReference type="NCBI Taxonomy" id="1779"/>
    <lineage>
        <taxon>Bacteria</taxon>
        <taxon>Bacillati</taxon>
        <taxon>Actinomycetota</taxon>
        <taxon>Actinomycetes</taxon>
        <taxon>Mycobacteriales</taxon>
        <taxon>Mycobacteriaceae</taxon>
        <taxon>Mycolicibacterium</taxon>
    </lineage>
</organism>
<dbReference type="EMBL" id="JACKTY010000051">
    <property type="protein sequence ID" value="MCV7230698.1"/>
    <property type="molecule type" value="Genomic_DNA"/>
</dbReference>
<feature type="region of interest" description="Disordered" evidence="1">
    <location>
        <begin position="1"/>
        <end position="26"/>
    </location>
</feature>